<dbReference type="EMBL" id="ML003264">
    <property type="protein sequence ID" value="RKP34295.1"/>
    <property type="molecule type" value="Genomic_DNA"/>
</dbReference>
<name>A0A4P9ZMF2_9FUNG</name>
<dbReference type="GO" id="GO:0005802">
    <property type="term" value="C:trans-Golgi network"/>
    <property type="evidence" value="ECO:0007669"/>
    <property type="project" value="TreeGrafter"/>
</dbReference>
<proteinExistence type="inferred from homology"/>
<dbReference type="GO" id="GO:0006888">
    <property type="term" value="P:endoplasmic reticulum to Golgi vesicle-mediated transport"/>
    <property type="evidence" value="ECO:0007669"/>
    <property type="project" value="TreeGrafter"/>
</dbReference>
<organism evidence="3 4">
    <name type="scientific">Dimargaris cristalligena</name>
    <dbReference type="NCBI Taxonomy" id="215637"/>
    <lineage>
        <taxon>Eukaryota</taxon>
        <taxon>Fungi</taxon>
        <taxon>Fungi incertae sedis</taxon>
        <taxon>Zoopagomycota</taxon>
        <taxon>Kickxellomycotina</taxon>
        <taxon>Dimargaritomycetes</taxon>
        <taxon>Dimargaritales</taxon>
        <taxon>Dimargaritaceae</taxon>
        <taxon>Dimargaris</taxon>
    </lineage>
</organism>
<dbReference type="FunFam" id="3.30.1380.20:FF:000008">
    <property type="entry name" value="trafficking protein particle complex subunit 6B"/>
    <property type="match status" value="1"/>
</dbReference>
<accession>A0A4P9ZMF2</accession>
<gene>
    <name evidence="3" type="ORF">BJ085DRAFT_35551</name>
</gene>
<dbReference type="STRING" id="215637.A0A4P9ZMF2"/>
<dbReference type="Proteomes" id="UP000268162">
    <property type="component" value="Unassembled WGS sequence"/>
</dbReference>
<sequence>MSITSAINLFRQLTLDESQSSNPSPLPLVNEACFDYLFIEMVAALRASSDATSTKSDQDPSLQESGTHQHSELGSRASTTGPTDTTRPSETDDNINEALYYKVEQVGYRVGQRLAERYSKDRPRLADTLDMVKFVCKDIWTKLFRKQIDNLKTNHRGVYILQDNKFKWLLRMSGDDGVVHATKRVAPYLWFPCGIIRGILANLGVDCTVTIKDTNLPQCTFQIKVVKPPV</sequence>
<dbReference type="OrthoDB" id="941624at2759"/>
<dbReference type="InterPro" id="IPR024096">
    <property type="entry name" value="NO_sig/Golgi_transp_ligand-bd"/>
</dbReference>
<dbReference type="CDD" id="cd14944">
    <property type="entry name" value="TRAPPC6A_Trs33"/>
    <property type="match status" value="1"/>
</dbReference>
<feature type="region of interest" description="Disordered" evidence="2">
    <location>
        <begin position="50"/>
        <end position="94"/>
    </location>
</feature>
<evidence type="ECO:0000313" key="4">
    <source>
        <dbReference type="Proteomes" id="UP000268162"/>
    </source>
</evidence>
<dbReference type="GO" id="GO:0030008">
    <property type="term" value="C:TRAPP complex"/>
    <property type="evidence" value="ECO:0007669"/>
    <property type="project" value="TreeGrafter"/>
</dbReference>
<evidence type="ECO:0000256" key="2">
    <source>
        <dbReference type="SAM" id="MobiDB-lite"/>
    </source>
</evidence>
<comment type="similarity">
    <text evidence="1">Belongs to the TRAPP small subunits family. BET3 subfamily.</text>
</comment>
<protein>
    <submittedName>
        <fullName evidence="3">NO signaling/Golgi transport ligand-binding domain-containing protein</fullName>
    </submittedName>
</protein>
<reference evidence="4" key="1">
    <citation type="journal article" date="2018" name="Nat. Microbiol.">
        <title>Leveraging single-cell genomics to expand the fungal tree of life.</title>
        <authorList>
            <person name="Ahrendt S.R."/>
            <person name="Quandt C.A."/>
            <person name="Ciobanu D."/>
            <person name="Clum A."/>
            <person name="Salamov A."/>
            <person name="Andreopoulos B."/>
            <person name="Cheng J.F."/>
            <person name="Woyke T."/>
            <person name="Pelin A."/>
            <person name="Henrissat B."/>
            <person name="Reynolds N.K."/>
            <person name="Benny G.L."/>
            <person name="Smith M.E."/>
            <person name="James T.Y."/>
            <person name="Grigoriev I.V."/>
        </authorList>
    </citation>
    <scope>NUCLEOTIDE SEQUENCE [LARGE SCALE GENOMIC DNA]</scope>
    <source>
        <strain evidence="4">RSA 468</strain>
    </source>
</reference>
<feature type="compositionally biased region" description="Polar residues" evidence="2">
    <location>
        <begin position="76"/>
        <end position="88"/>
    </location>
</feature>
<dbReference type="GO" id="GO:0005801">
    <property type="term" value="C:cis-Golgi network"/>
    <property type="evidence" value="ECO:0007669"/>
    <property type="project" value="TreeGrafter"/>
</dbReference>
<dbReference type="InterPro" id="IPR007194">
    <property type="entry name" value="TRAPP_component"/>
</dbReference>
<dbReference type="Gene3D" id="3.30.1380.20">
    <property type="entry name" value="Trafficking protein particle complex subunit 3"/>
    <property type="match status" value="1"/>
</dbReference>
<dbReference type="AlphaFoldDB" id="A0A4P9ZMF2"/>
<evidence type="ECO:0000313" key="3">
    <source>
        <dbReference type="EMBL" id="RKP34295.1"/>
    </source>
</evidence>
<evidence type="ECO:0000256" key="1">
    <source>
        <dbReference type="ARBA" id="ARBA00006218"/>
    </source>
</evidence>
<dbReference type="InterPro" id="IPR037992">
    <property type="entry name" value="TRAPPC6/Trs33"/>
</dbReference>
<dbReference type="PANTHER" id="PTHR12817">
    <property type="entry name" value="TRAFFICKING PROTEIN PARTICLE COMPLEX SUBUNIT 6B"/>
    <property type="match status" value="1"/>
</dbReference>
<dbReference type="Pfam" id="PF04051">
    <property type="entry name" value="TRAPP"/>
    <property type="match status" value="1"/>
</dbReference>
<dbReference type="SUPFAM" id="SSF111126">
    <property type="entry name" value="Ligand-binding domain in the NO signalling and Golgi transport"/>
    <property type="match status" value="1"/>
</dbReference>
<feature type="compositionally biased region" description="Polar residues" evidence="2">
    <location>
        <begin position="50"/>
        <end position="66"/>
    </location>
</feature>
<dbReference type="PANTHER" id="PTHR12817:SF0">
    <property type="entry name" value="GEO08327P1"/>
    <property type="match status" value="1"/>
</dbReference>
<keyword evidence="4" id="KW-1185">Reference proteome</keyword>